<dbReference type="CDD" id="cd00520">
    <property type="entry name" value="RRF"/>
    <property type="match status" value="1"/>
</dbReference>
<evidence type="ECO:0000256" key="3">
    <source>
        <dbReference type="ARBA" id="ARBA00022490"/>
    </source>
</evidence>
<dbReference type="EMBL" id="MFES01000030">
    <property type="protein sequence ID" value="OGE84924.1"/>
    <property type="molecule type" value="Genomic_DNA"/>
</dbReference>
<dbReference type="InterPro" id="IPR036191">
    <property type="entry name" value="RRF_sf"/>
</dbReference>
<evidence type="ECO:0000256" key="1">
    <source>
        <dbReference type="ARBA" id="ARBA00004496"/>
    </source>
</evidence>
<evidence type="ECO:0000256" key="4">
    <source>
        <dbReference type="ARBA" id="ARBA00022917"/>
    </source>
</evidence>
<keyword evidence="3 5" id="KW-0963">Cytoplasm</keyword>
<dbReference type="AlphaFoldDB" id="A0A1F5P544"/>
<dbReference type="FunFam" id="3.30.1360.40:FF:000001">
    <property type="entry name" value="Ribosome-recycling factor"/>
    <property type="match status" value="1"/>
</dbReference>
<comment type="caution">
    <text evidence="8">The sequence shown here is derived from an EMBL/GenBank/DDBJ whole genome shotgun (WGS) entry which is preliminary data.</text>
</comment>
<dbReference type="Pfam" id="PF01765">
    <property type="entry name" value="RRF"/>
    <property type="match status" value="1"/>
</dbReference>
<feature type="domain" description="Ribosome recycling factor" evidence="7">
    <location>
        <begin position="22"/>
        <end position="185"/>
    </location>
</feature>
<dbReference type="PANTHER" id="PTHR20982:SF3">
    <property type="entry name" value="MITOCHONDRIAL RIBOSOME RECYCLING FACTOR PSEUDO 1"/>
    <property type="match status" value="1"/>
</dbReference>
<evidence type="ECO:0000313" key="9">
    <source>
        <dbReference type="Proteomes" id="UP000176786"/>
    </source>
</evidence>
<dbReference type="Gene3D" id="1.10.132.20">
    <property type="entry name" value="Ribosome-recycling factor"/>
    <property type="match status" value="1"/>
</dbReference>
<dbReference type="Gene3D" id="3.30.1360.40">
    <property type="match status" value="1"/>
</dbReference>
<evidence type="ECO:0000259" key="7">
    <source>
        <dbReference type="Pfam" id="PF01765"/>
    </source>
</evidence>
<dbReference type="NCBIfam" id="TIGR00496">
    <property type="entry name" value="frr"/>
    <property type="match status" value="1"/>
</dbReference>
<dbReference type="STRING" id="1817832.A3J48_00335"/>
<evidence type="ECO:0000256" key="2">
    <source>
        <dbReference type="ARBA" id="ARBA00005912"/>
    </source>
</evidence>
<dbReference type="InterPro" id="IPR023584">
    <property type="entry name" value="Ribosome_recyc_fac_dom"/>
</dbReference>
<proteinExistence type="inferred from homology"/>
<comment type="function">
    <text evidence="5">Responsible for the release of ribosomes from messenger RNA at the termination of protein biosynthesis. May increase the efficiency of translation by recycling ribosomes from one round of translation to another.</text>
</comment>
<dbReference type="SUPFAM" id="SSF55194">
    <property type="entry name" value="Ribosome recycling factor, RRF"/>
    <property type="match status" value="1"/>
</dbReference>
<dbReference type="GO" id="GO:0006415">
    <property type="term" value="P:translational termination"/>
    <property type="evidence" value="ECO:0007669"/>
    <property type="project" value="UniProtKB-UniRule"/>
</dbReference>
<name>A0A1F5P544_9BACT</name>
<dbReference type="Proteomes" id="UP000176786">
    <property type="component" value="Unassembled WGS sequence"/>
</dbReference>
<organism evidence="8 9">
    <name type="scientific">Candidatus Doudnabacteria bacterium RIFCSPHIGHO2_02_FULL_46_11</name>
    <dbReference type="NCBI Taxonomy" id="1817832"/>
    <lineage>
        <taxon>Bacteria</taxon>
        <taxon>Candidatus Doudnaibacteriota</taxon>
    </lineage>
</organism>
<feature type="coiled-coil region" evidence="6">
    <location>
        <begin position="159"/>
        <end position="186"/>
    </location>
</feature>
<evidence type="ECO:0000256" key="5">
    <source>
        <dbReference type="HAMAP-Rule" id="MF_00040"/>
    </source>
</evidence>
<protein>
    <recommendedName>
        <fullName evidence="5">Ribosome-recycling factor</fullName>
        <shortName evidence="5">RRF</shortName>
    </recommendedName>
    <alternativeName>
        <fullName evidence="5">Ribosome-releasing factor</fullName>
    </alternativeName>
</protein>
<gene>
    <name evidence="5" type="primary">frr</name>
    <name evidence="8" type="ORF">A3J48_00335</name>
</gene>
<reference evidence="8 9" key="1">
    <citation type="journal article" date="2016" name="Nat. Commun.">
        <title>Thousands of microbial genomes shed light on interconnected biogeochemical processes in an aquifer system.</title>
        <authorList>
            <person name="Anantharaman K."/>
            <person name="Brown C.T."/>
            <person name="Hug L.A."/>
            <person name="Sharon I."/>
            <person name="Castelle C.J."/>
            <person name="Probst A.J."/>
            <person name="Thomas B.C."/>
            <person name="Singh A."/>
            <person name="Wilkins M.J."/>
            <person name="Karaoz U."/>
            <person name="Brodie E.L."/>
            <person name="Williams K.H."/>
            <person name="Hubbard S.S."/>
            <person name="Banfield J.F."/>
        </authorList>
    </citation>
    <scope>NUCLEOTIDE SEQUENCE [LARGE SCALE GENOMIC DNA]</scope>
</reference>
<comment type="subcellular location">
    <subcellularLocation>
        <location evidence="1 5">Cytoplasm</location>
    </subcellularLocation>
</comment>
<dbReference type="GO" id="GO:0005737">
    <property type="term" value="C:cytoplasm"/>
    <property type="evidence" value="ECO:0007669"/>
    <property type="project" value="UniProtKB-SubCell"/>
</dbReference>
<dbReference type="GO" id="GO:0043023">
    <property type="term" value="F:ribosomal large subunit binding"/>
    <property type="evidence" value="ECO:0007669"/>
    <property type="project" value="TreeGrafter"/>
</dbReference>
<dbReference type="InterPro" id="IPR002661">
    <property type="entry name" value="Ribosome_recyc_fac"/>
</dbReference>
<sequence>MATVQEVISSKHEDFTKSVEHFKGELSVLRTGRASTGLVDLIPIEAYGAVQPLRDLAQITVPESRQILVQPWDKSILANIEKSIQTSSLGVNPVNDGNAIRISLPALTEERRKELAKVVGQHAEAARVSVRSVRESAMKELKRLDETDEISEDERFRGEEQLQKKVDELNKQIKEIAEAKEKEIMTV</sequence>
<dbReference type="HAMAP" id="MF_00040">
    <property type="entry name" value="RRF"/>
    <property type="match status" value="1"/>
</dbReference>
<evidence type="ECO:0000256" key="6">
    <source>
        <dbReference type="SAM" id="Coils"/>
    </source>
</evidence>
<accession>A0A1F5P544</accession>
<keyword evidence="4 5" id="KW-0648">Protein biosynthesis</keyword>
<dbReference type="PANTHER" id="PTHR20982">
    <property type="entry name" value="RIBOSOME RECYCLING FACTOR"/>
    <property type="match status" value="1"/>
</dbReference>
<dbReference type="FunFam" id="1.10.132.20:FF:000001">
    <property type="entry name" value="Ribosome-recycling factor"/>
    <property type="match status" value="1"/>
</dbReference>
<comment type="similarity">
    <text evidence="2 5">Belongs to the RRF family.</text>
</comment>
<evidence type="ECO:0000313" key="8">
    <source>
        <dbReference type="EMBL" id="OGE84924.1"/>
    </source>
</evidence>
<keyword evidence="6" id="KW-0175">Coiled coil</keyword>